<organism evidence="1 2">
    <name type="scientific">Spiribacter salilacus</name>
    <dbReference type="NCBI Taxonomy" id="2664894"/>
    <lineage>
        <taxon>Bacteria</taxon>
        <taxon>Pseudomonadati</taxon>
        <taxon>Pseudomonadota</taxon>
        <taxon>Gammaproteobacteria</taxon>
        <taxon>Chromatiales</taxon>
        <taxon>Ectothiorhodospiraceae</taxon>
        <taxon>Spiribacter</taxon>
    </lineage>
</organism>
<evidence type="ECO:0000313" key="2">
    <source>
        <dbReference type="Proteomes" id="UP000433788"/>
    </source>
</evidence>
<evidence type="ECO:0000313" key="1">
    <source>
        <dbReference type="EMBL" id="MRH78094.1"/>
    </source>
</evidence>
<proteinExistence type="predicted"/>
<dbReference type="AlphaFoldDB" id="A0A6N7QZL9"/>
<reference evidence="1 2" key="1">
    <citation type="submission" date="2019-11" db="EMBL/GenBank/DDBJ databases">
        <authorList>
            <person name="Zhang X.Y."/>
        </authorList>
    </citation>
    <scope>NUCLEOTIDE SEQUENCE [LARGE SCALE GENOMIC DNA]</scope>
    <source>
        <strain evidence="1 2">C176</strain>
    </source>
</reference>
<dbReference type="EMBL" id="WJPP01000002">
    <property type="protein sequence ID" value="MRH78094.1"/>
    <property type="molecule type" value="Genomic_DNA"/>
</dbReference>
<dbReference type="Proteomes" id="UP000433788">
    <property type="component" value="Unassembled WGS sequence"/>
</dbReference>
<name>A0A6N7QZL9_9GAMM</name>
<sequence length="139" mass="14599">MNESNEQDALAQLSLDTDGLYQEEVFTDRRVGSIQRLTPVTSDGQSDPSRPVLYVGQTQVMTPAGALPLNFELEAGSLEEAAQAFPAAANAALEQTMEQLREMQREQASRIMTPDQLAGGGMGGMGGGGGAPGGGIQMR</sequence>
<comment type="caution">
    <text evidence="1">The sequence shown here is derived from an EMBL/GenBank/DDBJ whole genome shotgun (WGS) entry which is preliminary data.</text>
</comment>
<protein>
    <recommendedName>
        <fullName evidence="3">Cytoplasmic protein</fullName>
    </recommendedName>
</protein>
<gene>
    <name evidence="1" type="ORF">GH984_05180</name>
</gene>
<evidence type="ECO:0008006" key="3">
    <source>
        <dbReference type="Google" id="ProtNLM"/>
    </source>
</evidence>
<dbReference type="RefSeq" id="WP_153719129.1">
    <property type="nucleotide sequence ID" value="NZ_WJPP01000002.1"/>
</dbReference>
<keyword evidence="2" id="KW-1185">Reference proteome</keyword>
<accession>A0A6N7QZL9</accession>